<keyword evidence="3" id="KW-1185">Reference proteome</keyword>
<dbReference type="EMBL" id="PQFF01000544">
    <property type="protein sequence ID" value="RHZ45565.1"/>
    <property type="molecule type" value="Genomic_DNA"/>
</dbReference>
<sequence>MTNTQSKINSLEELNSKFKAENVKVRQGLKTRIEVADLKARIVELEHGVMILKKELGFKKNRKFQTKCIQMVKKILEEPQVEYRPSFLNVDALFQKCQIALEVQGAQHRLHHTSWYKDVKKLLIMIDKKEPYAKIMEFSEIVIPVC</sequence>
<dbReference type="Proteomes" id="UP000266861">
    <property type="component" value="Unassembled WGS sequence"/>
</dbReference>
<evidence type="ECO:0000313" key="2">
    <source>
        <dbReference type="EMBL" id="RHZ45565.1"/>
    </source>
</evidence>
<keyword evidence="1" id="KW-0175">Coiled coil</keyword>
<feature type="coiled-coil region" evidence="1">
    <location>
        <begin position="1"/>
        <end position="55"/>
    </location>
</feature>
<dbReference type="AlphaFoldDB" id="A0A397G3N8"/>
<protein>
    <submittedName>
        <fullName evidence="2">Uncharacterized protein</fullName>
    </submittedName>
</protein>
<evidence type="ECO:0000256" key="1">
    <source>
        <dbReference type="SAM" id="Coils"/>
    </source>
</evidence>
<comment type="caution">
    <text evidence="2">The sequence shown here is derived from an EMBL/GenBank/DDBJ whole genome shotgun (WGS) entry which is preliminary data.</text>
</comment>
<proteinExistence type="predicted"/>
<gene>
    <name evidence="2" type="ORF">Glove_669g18</name>
</gene>
<reference evidence="2 3" key="1">
    <citation type="submission" date="2018-08" db="EMBL/GenBank/DDBJ databases">
        <title>Genome and evolution of the arbuscular mycorrhizal fungus Diversispora epigaea (formerly Glomus versiforme) and its bacterial endosymbionts.</title>
        <authorList>
            <person name="Sun X."/>
            <person name="Fei Z."/>
            <person name="Harrison M."/>
        </authorList>
    </citation>
    <scope>NUCLEOTIDE SEQUENCE [LARGE SCALE GENOMIC DNA]</scope>
    <source>
        <strain evidence="2 3">IT104</strain>
    </source>
</reference>
<evidence type="ECO:0000313" key="3">
    <source>
        <dbReference type="Proteomes" id="UP000266861"/>
    </source>
</evidence>
<name>A0A397G3N8_9GLOM</name>
<organism evidence="2 3">
    <name type="scientific">Diversispora epigaea</name>
    <dbReference type="NCBI Taxonomy" id="1348612"/>
    <lineage>
        <taxon>Eukaryota</taxon>
        <taxon>Fungi</taxon>
        <taxon>Fungi incertae sedis</taxon>
        <taxon>Mucoromycota</taxon>
        <taxon>Glomeromycotina</taxon>
        <taxon>Glomeromycetes</taxon>
        <taxon>Diversisporales</taxon>
        <taxon>Diversisporaceae</taxon>
        <taxon>Diversispora</taxon>
    </lineage>
</organism>
<accession>A0A397G3N8</accession>